<comment type="cofactor">
    <cofactor evidence="1">
        <name>pyridoxal 5'-phosphate</name>
        <dbReference type="ChEBI" id="CHEBI:597326"/>
    </cofactor>
</comment>
<gene>
    <name evidence="5" type="primary">ltaE</name>
    <name evidence="5" type="ORF">AULFYP135_01274</name>
</gene>
<evidence type="ECO:0000256" key="3">
    <source>
        <dbReference type="ARBA" id="ARBA00022898"/>
    </source>
</evidence>
<evidence type="ECO:0000256" key="2">
    <source>
        <dbReference type="ARBA" id="ARBA00006966"/>
    </source>
</evidence>
<organism evidence="5">
    <name type="scientific">uncultured Anaerotruncus sp</name>
    <dbReference type="NCBI Taxonomy" id="905011"/>
    <lineage>
        <taxon>Bacteria</taxon>
        <taxon>Bacillati</taxon>
        <taxon>Bacillota</taxon>
        <taxon>Clostridia</taxon>
        <taxon>Eubacteriales</taxon>
        <taxon>Oscillospiraceae</taxon>
        <taxon>Anaerotruncus</taxon>
        <taxon>environmental samples</taxon>
    </lineage>
</organism>
<sequence length="342" mass="37894">MFSFKNDYSETAHPRILKMLADTSLIQTDGYSQDPYTAEAIALIRKKLEDETVDIHIIPGGTQTNVIAISAFLRAHEAVISVESGHINCHETGSIEATGHKVLTAPAADGKLTVDLIRQVYEANQEEHTPRPRLVYISNSTELGTIYTKGELSAIYDYCKAHGMYLFMDGARIGSALCCKGNDLTFPDLPRLCDAFYIGGTKNGAMIGEALVLCNDELKKDFRWHIKQKGAMLAKGKVLGIQFGCLFQDDLYLELASHANAMADILREGIAQAGYPFLVDSPSNQLFPIFPDDLLQELEKDYGVTVWGKVDDTHTAVRLVTSWATPEERCHEFVTTLRSLKN</sequence>
<dbReference type="PANTHER" id="PTHR48097:SF5">
    <property type="entry name" value="LOW SPECIFICITY L-THREONINE ALDOLASE"/>
    <property type="match status" value="1"/>
</dbReference>
<dbReference type="Gene3D" id="3.40.640.10">
    <property type="entry name" value="Type I PLP-dependent aspartate aminotransferase-like (Major domain)"/>
    <property type="match status" value="1"/>
</dbReference>
<name>A0A6N2T5G7_9FIRM</name>
<dbReference type="InterPro" id="IPR015422">
    <property type="entry name" value="PyrdxlP-dep_Trfase_small"/>
</dbReference>
<dbReference type="GO" id="GO:0016829">
    <property type="term" value="F:lyase activity"/>
    <property type="evidence" value="ECO:0007669"/>
    <property type="project" value="UniProtKB-KW"/>
</dbReference>
<dbReference type="GO" id="GO:0006520">
    <property type="term" value="P:amino acid metabolic process"/>
    <property type="evidence" value="ECO:0007669"/>
    <property type="project" value="InterPro"/>
</dbReference>
<keyword evidence="5" id="KW-0456">Lyase</keyword>
<evidence type="ECO:0000256" key="1">
    <source>
        <dbReference type="ARBA" id="ARBA00001933"/>
    </source>
</evidence>
<dbReference type="PANTHER" id="PTHR48097">
    <property type="entry name" value="L-THREONINE ALDOLASE-RELATED"/>
    <property type="match status" value="1"/>
</dbReference>
<accession>A0A6N2T5G7</accession>
<proteinExistence type="inferred from homology"/>
<dbReference type="EMBL" id="CACRSL010000003">
    <property type="protein sequence ID" value="VYT00938.1"/>
    <property type="molecule type" value="Genomic_DNA"/>
</dbReference>
<dbReference type="InterPro" id="IPR015421">
    <property type="entry name" value="PyrdxlP-dep_Trfase_major"/>
</dbReference>
<comment type="similarity">
    <text evidence="2">Belongs to the threonine aldolase family.</text>
</comment>
<dbReference type="InterPro" id="IPR015424">
    <property type="entry name" value="PyrdxlP-dep_Trfase"/>
</dbReference>
<reference evidence="5" key="1">
    <citation type="submission" date="2019-11" db="EMBL/GenBank/DDBJ databases">
        <authorList>
            <person name="Feng L."/>
        </authorList>
    </citation>
    <scope>NUCLEOTIDE SEQUENCE</scope>
    <source>
        <strain evidence="5">AundefinedLFYP135</strain>
    </source>
</reference>
<evidence type="ECO:0000259" key="4">
    <source>
        <dbReference type="Pfam" id="PF01212"/>
    </source>
</evidence>
<dbReference type="Pfam" id="PF01212">
    <property type="entry name" value="Beta_elim_lyase"/>
    <property type="match status" value="1"/>
</dbReference>
<keyword evidence="3" id="KW-0663">Pyridoxal phosphate</keyword>
<evidence type="ECO:0000313" key="5">
    <source>
        <dbReference type="EMBL" id="VYT00938.1"/>
    </source>
</evidence>
<dbReference type="SUPFAM" id="SSF53383">
    <property type="entry name" value="PLP-dependent transferases"/>
    <property type="match status" value="1"/>
</dbReference>
<dbReference type="InterPro" id="IPR001597">
    <property type="entry name" value="ArAA_b-elim_lyase/Thr_aldolase"/>
</dbReference>
<protein>
    <submittedName>
        <fullName evidence="5">Low specificity L-threonine aldolase</fullName>
        <ecNumber evidence="5">4.1.2.48</ecNumber>
    </submittedName>
</protein>
<dbReference type="Gene3D" id="3.90.1150.10">
    <property type="entry name" value="Aspartate Aminotransferase, domain 1"/>
    <property type="match status" value="1"/>
</dbReference>
<feature type="domain" description="Aromatic amino acid beta-eliminating lyase/threonine aldolase" evidence="4">
    <location>
        <begin position="29"/>
        <end position="278"/>
    </location>
</feature>
<dbReference type="EC" id="4.1.2.48" evidence="5"/>
<dbReference type="AlphaFoldDB" id="A0A6N2T5G7"/>